<dbReference type="InterPro" id="IPR050168">
    <property type="entry name" value="AAA_ATPase_domain"/>
</dbReference>
<dbReference type="EMBL" id="JAKMXF010000354">
    <property type="protein sequence ID" value="KAI6646453.1"/>
    <property type="molecule type" value="Genomic_DNA"/>
</dbReference>
<comment type="caution">
    <text evidence="6">The sequence shown here is derived from an EMBL/GenBank/DDBJ whole genome shotgun (WGS) entry which is preliminary data.</text>
</comment>
<dbReference type="GO" id="GO:0016887">
    <property type="term" value="F:ATP hydrolysis activity"/>
    <property type="evidence" value="ECO:0007669"/>
    <property type="project" value="InterPro"/>
</dbReference>
<feature type="domain" description="AAA+ ATPase" evidence="5">
    <location>
        <begin position="207"/>
        <end position="349"/>
    </location>
</feature>
<dbReference type="FunFam" id="3.40.50.300:FF:000149">
    <property type="entry name" value="Nuclear valosin-containing protein-like"/>
    <property type="match status" value="1"/>
</dbReference>
<dbReference type="CDD" id="cd19511">
    <property type="entry name" value="RecA-like_CDC48_r2-like"/>
    <property type="match status" value="1"/>
</dbReference>
<sequence>MSANFYFSDKKLLERVRHHYNIISPIHQGRIDNSALIELLLVEYQEYRRKNNRVFTNQVNKAIYLIRQQNNNTVQHLEKETDTMNNAITELYSKPSKGSLENDDRSSVTADSVSNGNENLKRNNSVSDHNSTSNEKRIKLRNNHKFKSSKNLESSTEETLLKTHFIPEISDINFSHVGGLENILNEIRKLFIHFQRADLFVEIGISPPTGMLLQGPPGCGKTLLARAISGEFNVPMIGVAGTELVSGISGESENQIRKLFDSATSSSTPVILFLDELDAIAPKREEQSREMERRIVSQLLICMDELNKNHKQANNKVFVIGATSRVSAIDPSLRRSGRFDREVRIGIPNESARKNILEVICKSLKIDDNVNLPLLSHLTPGYVAADLYALAQEAALNAVNTFLDIEQSISTDLVNLKIQNSDFEKALTQIQPSSMREGFATIPNVRWSEVGALKEIKTELTLSILAPIRYPQHYASLCITKPPGILLAGPPGCGKTMLAKALANEAGLNFLSIKGPELMNMYVGETERAVRQVFQRARNSSPCVVFFDEVDALCPKRSESGESSVTARVVNQMLTEMDGMEPKNQVYFLGATNRPDMIDPALLRPGRIDKTLYVGLPTESERVDILNSLTKYRTHPQISPEVKFEELANADNTKGFSGADLAALIHEASQEAFREFIKSVEDILFESKCENHLSEPFESVVCKRHFDVAIHKVHPSIKTIQDFL</sequence>
<dbReference type="SUPFAM" id="SSF52540">
    <property type="entry name" value="P-loop containing nucleoside triphosphate hydrolases"/>
    <property type="match status" value="2"/>
</dbReference>
<evidence type="ECO:0000256" key="3">
    <source>
        <dbReference type="ARBA" id="ARBA00022840"/>
    </source>
</evidence>
<dbReference type="PANTHER" id="PTHR23077">
    <property type="entry name" value="AAA-FAMILY ATPASE"/>
    <property type="match status" value="1"/>
</dbReference>
<dbReference type="InterPro" id="IPR027417">
    <property type="entry name" value="P-loop_NTPase"/>
</dbReference>
<evidence type="ECO:0000256" key="4">
    <source>
        <dbReference type="SAM" id="MobiDB-lite"/>
    </source>
</evidence>
<dbReference type="SMART" id="SM00382">
    <property type="entry name" value="AAA"/>
    <property type="match status" value="2"/>
</dbReference>
<dbReference type="PROSITE" id="PS00674">
    <property type="entry name" value="AAA"/>
    <property type="match status" value="1"/>
</dbReference>
<keyword evidence="3" id="KW-0067">ATP-binding</keyword>
<dbReference type="Pfam" id="PF00004">
    <property type="entry name" value="AAA"/>
    <property type="match status" value="2"/>
</dbReference>
<proteinExistence type="inferred from homology"/>
<dbReference type="Gene3D" id="3.40.50.300">
    <property type="entry name" value="P-loop containing nucleotide triphosphate hydrolases"/>
    <property type="match status" value="2"/>
</dbReference>
<evidence type="ECO:0000256" key="2">
    <source>
        <dbReference type="ARBA" id="ARBA00022741"/>
    </source>
</evidence>
<dbReference type="GO" id="GO:0005524">
    <property type="term" value="F:ATP binding"/>
    <property type="evidence" value="ECO:0007669"/>
    <property type="project" value="UniProtKB-KW"/>
</dbReference>
<keyword evidence="7" id="KW-1185">Reference proteome</keyword>
<dbReference type="Gene3D" id="1.10.8.60">
    <property type="match status" value="2"/>
</dbReference>
<reference evidence="6 7" key="1">
    <citation type="journal article" date="2023" name="BMC Biol.">
        <title>The compact genome of the sponge Oopsacas minuta (Hexactinellida) is lacking key metazoan core genes.</title>
        <authorList>
            <person name="Santini S."/>
            <person name="Schenkelaars Q."/>
            <person name="Jourda C."/>
            <person name="Duchesne M."/>
            <person name="Belahbib H."/>
            <person name="Rocher C."/>
            <person name="Selva M."/>
            <person name="Riesgo A."/>
            <person name="Vervoort M."/>
            <person name="Leys S.P."/>
            <person name="Kodjabachian L."/>
            <person name="Le Bivic A."/>
            <person name="Borchiellini C."/>
            <person name="Claverie J.M."/>
            <person name="Renard E."/>
        </authorList>
    </citation>
    <scope>NUCLEOTIDE SEQUENCE [LARGE SCALE GENOMIC DNA]</scope>
    <source>
        <strain evidence="6">SPO-2</strain>
    </source>
</reference>
<feature type="compositionally biased region" description="Polar residues" evidence="4">
    <location>
        <begin position="107"/>
        <end position="133"/>
    </location>
</feature>
<dbReference type="AlphaFoldDB" id="A0AAV7JCF5"/>
<dbReference type="InterPro" id="IPR031996">
    <property type="entry name" value="NVL2_nucleolin-bd"/>
</dbReference>
<evidence type="ECO:0000313" key="6">
    <source>
        <dbReference type="EMBL" id="KAI6646453.1"/>
    </source>
</evidence>
<dbReference type="GO" id="GO:0005634">
    <property type="term" value="C:nucleus"/>
    <property type="evidence" value="ECO:0007669"/>
    <property type="project" value="TreeGrafter"/>
</dbReference>
<dbReference type="InterPro" id="IPR041569">
    <property type="entry name" value="AAA_lid_3"/>
</dbReference>
<dbReference type="InterPro" id="IPR038100">
    <property type="entry name" value="NLV2_N_sf"/>
</dbReference>
<dbReference type="GO" id="GO:1990275">
    <property type="term" value="F:preribosome binding"/>
    <property type="evidence" value="ECO:0007669"/>
    <property type="project" value="TreeGrafter"/>
</dbReference>
<gene>
    <name evidence="6" type="ORF">LOD99_12574</name>
</gene>
<dbReference type="InterPro" id="IPR003593">
    <property type="entry name" value="AAA+_ATPase"/>
</dbReference>
<evidence type="ECO:0000259" key="5">
    <source>
        <dbReference type="SMART" id="SM00382"/>
    </source>
</evidence>
<dbReference type="Gene3D" id="1.10.10.2010">
    <property type="match status" value="1"/>
</dbReference>
<evidence type="ECO:0000256" key="1">
    <source>
        <dbReference type="ARBA" id="ARBA00006914"/>
    </source>
</evidence>
<keyword evidence="2" id="KW-0547">Nucleotide-binding</keyword>
<dbReference type="GO" id="GO:0003723">
    <property type="term" value="F:RNA binding"/>
    <property type="evidence" value="ECO:0007669"/>
    <property type="project" value="TreeGrafter"/>
</dbReference>
<dbReference type="Pfam" id="PF17862">
    <property type="entry name" value="AAA_lid_3"/>
    <property type="match status" value="2"/>
</dbReference>
<dbReference type="InterPro" id="IPR003960">
    <property type="entry name" value="ATPase_AAA_CS"/>
</dbReference>
<protein>
    <recommendedName>
        <fullName evidence="5">AAA+ ATPase domain-containing protein</fullName>
    </recommendedName>
</protein>
<dbReference type="Pfam" id="PF16725">
    <property type="entry name" value="Nucleolin_bd"/>
    <property type="match status" value="1"/>
</dbReference>
<dbReference type="InterPro" id="IPR003959">
    <property type="entry name" value="ATPase_AAA_core"/>
</dbReference>
<evidence type="ECO:0000313" key="7">
    <source>
        <dbReference type="Proteomes" id="UP001165289"/>
    </source>
</evidence>
<dbReference type="GO" id="GO:0042254">
    <property type="term" value="P:ribosome biogenesis"/>
    <property type="evidence" value="ECO:0007669"/>
    <property type="project" value="TreeGrafter"/>
</dbReference>
<accession>A0AAV7JCF5</accession>
<dbReference type="FunFam" id="3.40.50.300:FF:000365">
    <property type="entry name" value="Ribosome biogenesis ATPase RIX7"/>
    <property type="match status" value="1"/>
</dbReference>
<feature type="compositionally biased region" description="Basic residues" evidence="4">
    <location>
        <begin position="138"/>
        <end position="148"/>
    </location>
</feature>
<feature type="domain" description="AAA+ ATPase" evidence="5">
    <location>
        <begin position="481"/>
        <end position="618"/>
    </location>
</feature>
<name>A0AAV7JCF5_9METZ</name>
<comment type="similarity">
    <text evidence="1">Belongs to the AAA ATPase family.</text>
</comment>
<dbReference type="Proteomes" id="UP001165289">
    <property type="component" value="Unassembled WGS sequence"/>
</dbReference>
<organism evidence="6 7">
    <name type="scientific">Oopsacas minuta</name>
    <dbReference type="NCBI Taxonomy" id="111878"/>
    <lineage>
        <taxon>Eukaryota</taxon>
        <taxon>Metazoa</taxon>
        <taxon>Porifera</taxon>
        <taxon>Hexactinellida</taxon>
        <taxon>Hexasterophora</taxon>
        <taxon>Lyssacinosida</taxon>
        <taxon>Leucopsacidae</taxon>
        <taxon>Oopsacas</taxon>
    </lineage>
</organism>
<dbReference type="PANTHER" id="PTHR23077:SF171">
    <property type="entry name" value="NUCLEAR VALOSIN-CONTAINING PROTEIN-LIKE"/>
    <property type="match status" value="1"/>
</dbReference>
<feature type="region of interest" description="Disordered" evidence="4">
    <location>
        <begin position="92"/>
        <end position="153"/>
    </location>
</feature>